<reference evidence="12" key="1">
    <citation type="journal article" date="2012" name="Stand. Genomic Sci.">
        <title>Permanent draft genome sequence of the gliding predator Saprospira grandis strain Sa g1 (= HR1).</title>
        <authorList>
            <person name="Mavromatis K."/>
            <person name="Chertkov O."/>
            <person name="Lapidus A."/>
            <person name="Nolan M."/>
            <person name="Lucas S."/>
            <person name="Tice H."/>
            <person name="Del Rio T.G."/>
            <person name="Cheng J.F."/>
            <person name="Han C."/>
            <person name="Tapia R."/>
            <person name="Bruce D."/>
            <person name="Goodwin L.A."/>
            <person name="Pitluck S."/>
            <person name="Huntemann M."/>
            <person name="Liolios K."/>
            <person name="Pagani I."/>
            <person name="Ivanova N."/>
            <person name="Mikhailova N."/>
            <person name="Pati A."/>
            <person name="Chen A."/>
            <person name="Palaniappan K."/>
            <person name="Land M."/>
            <person name="Brambilla E.M."/>
            <person name="Rohde M."/>
            <person name="Spring S."/>
            <person name="Goker M."/>
            <person name="Detter J.C."/>
            <person name="Bristow J."/>
            <person name="Eisen J.A."/>
            <person name="Markowitz V."/>
            <person name="Hugenholtz P."/>
            <person name="Kyrpides N.C."/>
            <person name="Klenk H.P."/>
            <person name="Woyke T."/>
        </authorList>
    </citation>
    <scope>NUCLEOTIDE SEQUENCE [LARGE SCALE GENOMIC DNA]</scope>
    <source>
        <strain evidence="12">DSM 2844</strain>
    </source>
</reference>
<dbReference type="Gene3D" id="3.30.70.270">
    <property type="match status" value="1"/>
</dbReference>
<dbReference type="EC" id="2.7.7.49" evidence="1"/>
<dbReference type="GO" id="GO:0003723">
    <property type="term" value="F:RNA binding"/>
    <property type="evidence" value="ECO:0007669"/>
    <property type="project" value="InterPro"/>
</dbReference>
<dbReference type="AlphaFoldDB" id="J0XWP6"/>
<evidence type="ECO:0000256" key="8">
    <source>
        <dbReference type="ARBA" id="ARBA00034120"/>
    </source>
</evidence>
<evidence type="ECO:0000256" key="6">
    <source>
        <dbReference type="ARBA" id="ARBA00022918"/>
    </source>
</evidence>
<protein>
    <recommendedName>
        <fullName evidence="1">RNA-directed DNA polymerase</fullName>
        <ecNumber evidence="1">2.7.7.49</ecNumber>
    </recommendedName>
</protein>
<keyword evidence="7" id="KW-0051">Antiviral defense</keyword>
<dbReference type="PRINTS" id="PR00866">
    <property type="entry name" value="RNADNAPOLMS"/>
</dbReference>
<dbReference type="InterPro" id="IPR000123">
    <property type="entry name" value="Reverse_transcriptase_msDNA"/>
</dbReference>
<evidence type="ECO:0000256" key="9">
    <source>
        <dbReference type="ARBA" id="ARBA00048173"/>
    </source>
</evidence>
<evidence type="ECO:0000313" key="11">
    <source>
        <dbReference type="EMBL" id="EJF53476.1"/>
    </source>
</evidence>
<dbReference type="HOGENOM" id="CLU_028398_2_0_10"/>
<gene>
    <name evidence="11" type="ORF">SapgrDRAFT_1772</name>
</gene>
<dbReference type="RefSeq" id="WP_002659155.1">
    <property type="nucleotide sequence ID" value="NZ_JH719942.1"/>
</dbReference>
<comment type="similarity">
    <text evidence="8">Belongs to the bacterial reverse transcriptase family.</text>
</comment>
<organism evidence="11 12">
    <name type="scientific">Saprospira grandis DSM 2844</name>
    <dbReference type="NCBI Taxonomy" id="694433"/>
    <lineage>
        <taxon>Bacteria</taxon>
        <taxon>Pseudomonadati</taxon>
        <taxon>Bacteroidota</taxon>
        <taxon>Saprospiria</taxon>
        <taxon>Saprospirales</taxon>
        <taxon>Saprospiraceae</taxon>
        <taxon>Saprospira</taxon>
    </lineage>
</organism>
<keyword evidence="3" id="KW-0548">Nucleotidyltransferase</keyword>
<dbReference type="InterPro" id="IPR000477">
    <property type="entry name" value="RT_dom"/>
</dbReference>
<evidence type="ECO:0000256" key="3">
    <source>
        <dbReference type="ARBA" id="ARBA00022695"/>
    </source>
</evidence>
<proteinExistence type="inferred from homology"/>
<keyword evidence="6 11" id="KW-0695">RNA-directed DNA polymerase</keyword>
<evidence type="ECO:0000256" key="4">
    <source>
        <dbReference type="ARBA" id="ARBA00022723"/>
    </source>
</evidence>
<evidence type="ECO:0000256" key="5">
    <source>
        <dbReference type="ARBA" id="ARBA00022842"/>
    </source>
</evidence>
<dbReference type="GO" id="GO:0051607">
    <property type="term" value="P:defense response to virus"/>
    <property type="evidence" value="ECO:0007669"/>
    <property type="project" value="UniProtKB-KW"/>
</dbReference>
<evidence type="ECO:0000256" key="7">
    <source>
        <dbReference type="ARBA" id="ARBA00023118"/>
    </source>
</evidence>
<name>J0XWP6_9BACT</name>
<comment type="catalytic activity">
    <reaction evidence="9">
        <text>DNA(n) + a 2'-deoxyribonucleoside 5'-triphosphate = DNA(n+1) + diphosphate</text>
        <dbReference type="Rhea" id="RHEA:22508"/>
        <dbReference type="Rhea" id="RHEA-COMP:17339"/>
        <dbReference type="Rhea" id="RHEA-COMP:17340"/>
        <dbReference type="ChEBI" id="CHEBI:33019"/>
        <dbReference type="ChEBI" id="CHEBI:61560"/>
        <dbReference type="ChEBI" id="CHEBI:173112"/>
        <dbReference type="EC" id="2.7.7.49"/>
    </reaction>
</comment>
<dbReference type="OrthoDB" id="9780724at2"/>
<evidence type="ECO:0000259" key="10">
    <source>
        <dbReference type="PROSITE" id="PS50878"/>
    </source>
</evidence>
<dbReference type="Pfam" id="PF00078">
    <property type="entry name" value="RVT_1"/>
    <property type="match status" value="1"/>
</dbReference>
<dbReference type="CDD" id="cd03487">
    <property type="entry name" value="RT_Bac_retron_II"/>
    <property type="match status" value="1"/>
</dbReference>
<evidence type="ECO:0000256" key="1">
    <source>
        <dbReference type="ARBA" id="ARBA00012493"/>
    </source>
</evidence>
<dbReference type="GO" id="GO:0046872">
    <property type="term" value="F:metal ion binding"/>
    <property type="evidence" value="ECO:0007669"/>
    <property type="project" value="UniProtKB-KW"/>
</dbReference>
<dbReference type="SUPFAM" id="SSF56672">
    <property type="entry name" value="DNA/RNA polymerases"/>
    <property type="match status" value="1"/>
</dbReference>
<dbReference type="GO" id="GO:0003964">
    <property type="term" value="F:RNA-directed DNA polymerase activity"/>
    <property type="evidence" value="ECO:0007669"/>
    <property type="project" value="UniProtKB-KW"/>
</dbReference>
<dbReference type="InterPro" id="IPR043502">
    <property type="entry name" value="DNA/RNA_pol_sf"/>
</dbReference>
<dbReference type="Proteomes" id="UP000005113">
    <property type="component" value="Unassembled WGS sequence"/>
</dbReference>
<dbReference type="PROSITE" id="PS50878">
    <property type="entry name" value="RT_POL"/>
    <property type="match status" value="1"/>
</dbReference>
<dbReference type="PANTHER" id="PTHR34047">
    <property type="entry name" value="NUCLEAR INTRON MATURASE 1, MITOCHONDRIAL-RELATED"/>
    <property type="match status" value="1"/>
</dbReference>
<feature type="domain" description="Reverse transcriptase" evidence="10">
    <location>
        <begin position="1"/>
        <end position="266"/>
    </location>
</feature>
<sequence length="342" mass="39786">MTFSSYEKRFTDLAKKRNYSSEVITKCLSYAEPLIRKKVPVIYNIAHFSSHVGYTVKYIKRAIKHTDYFYRHYEISKKNGGKRKISEPLPSLQEIQNFILTKILYKQKVSRYSKAYVPGRSILMHAKYHVNNHTVLTIDLKDFFSSIRTHHIEAIFKEIGYSQIVSNMLAKICTLNGGLPQGASTSPALSNIFFSKIDELIAKEVRPEINYTRYADDLAFSGETIDKEVLVAKVQSILEPYELKINASKTKLMTQHQQQIITGIVVNKKLQLPSKDRRKIRQELYYIKKYNMASHMSKKNIHNKKYAARLLGKINFALLLNPKDKEFIEYKKVMHEIIQHTI</sequence>
<dbReference type="EMBL" id="JH719942">
    <property type="protein sequence ID" value="EJF53476.1"/>
    <property type="molecule type" value="Genomic_DNA"/>
</dbReference>
<dbReference type="InterPro" id="IPR051083">
    <property type="entry name" value="GrpII_Intron_Splice-Mob/Def"/>
</dbReference>
<dbReference type="PANTHER" id="PTHR34047:SF7">
    <property type="entry name" value="RNA-DIRECTED DNA POLYMERASE"/>
    <property type="match status" value="1"/>
</dbReference>
<dbReference type="InterPro" id="IPR043128">
    <property type="entry name" value="Rev_trsase/Diguanyl_cyclase"/>
</dbReference>
<keyword evidence="2" id="KW-0808">Transferase</keyword>
<keyword evidence="5" id="KW-0460">Magnesium</keyword>
<evidence type="ECO:0000313" key="12">
    <source>
        <dbReference type="Proteomes" id="UP000005113"/>
    </source>
</evidence>
<accession>J0XWP6</accession>
<keyword evidence="4" id="KW-0479">Metal-binding</keyword>
<evidence type="ECO:0000256" key="2">
    <source>
        <dbReference type="ARBA" id="ARBA00022679"/>
    </source>
</evidence>